<protein>
    <submittedName>
        <fullName evidence="2">Uncharacterized protein</fullName>
    </submittedName>
</protein>
<reference evidence="3" key="1">
    <citation type="submission" date="2017-04" db="EMBL/GenBank/DDBJ databases">
        <authorList>
            <person name="Varghese N."/>
            <person name="Submissions S."/>
        </authorList>
    </citation>
    <scope>NUCLEOTIDE SEQUENCE [LARGE SCALE GENOMIC DNA]</scope>
    <source>
        <strain evidence="3">DSM 16537</strain>
    </source>
</reference>
<dbReference type="AlphaFoldDB" id="A0A1W2H537"/>
<name>A0A1W2H537_9BACT</name>
<organism evidence="2 3">
    <name type="scientific">Aquiflexum balticum DSM 16537</name>
    <dbReference type="NCBI Taxonomy" id="758820"/>
    <lineage>
        <taxon>Bacteria</taxon>
        <taxon>Pseudomonadati</taxon>
        <taxon>Bacteroidota</taxon>
        <taxon>Cytophagia</taxon>
        <taxon>Cytophagales</taxon>
        <taxon>Cyclobacteriaceae</taxon>
        <taxon>Aquiflexum</taxon>
    </lineage>
</organism>
<feature type="transmembrane region" description="Helical" evidence="1">
    <location>
        <begin position="7"/>
        <end position="31"/>
    </location>
</feature>
<dbReference type="STRING" id="758820.SAMN00777080_2603"/>
<keyword evidence="1" id="KW-1133">Transmembrane helix</keyword>
<accession>A0A1W2H537</accession>
<sequence length="73" mass="8758">MKIIKILRLFISVGFLINVLNGLFFYENIVVFKIFGKFETTKFIFVLINLALFFIMFHPFLKINNKKRSHENK</sequence>
<keyword evidence="3" id="KW-1185">Reference proteome</keyword>
<gene>
    <name evidence="2" type="ORF">SAMN00777080_2603</name>
</gene>
<evidence type="ECO:0000313" key="3">
    <source>
        <dbReference type="Proteomes" id="UP000192333"/>
    </source>
</evidence>
<feature type="transmembrane region" description="Helical" evidence="1">
    <location>
        <begin position="43"/>
        <end position="61"/>
    </location>
</feature>
<dbReference type="Proteomes" id="UP000192333">
    <property type="component" value="Chromosome I"/>
</dbReference>
<dbReference type="EMBL" id="LT838813">
    <property type="protein sequence ID" value="SMD43989.1"/>
    <property type="molecule type" value="Genomic_DNA"/>
</dbReference>
<proteinExistence type="predicted"/>
<evidence type="ECO:0000313" key="2">
    <source>
        <dbReference type="EMBL" id="SMD43989.1"/>
    </source>
</evidence>
<keyword evidence="1" id="KW-0812">Transmembrane</keyword>
<evidence type="ECO:0000256" key="1">
    <source>
        <dbReference type="SAM" id="Phobius"/>
    </source>
</evidence>
<keyword evidence="1" id="KW-0472">Membrane</keyword>